<reference evidence="1 2" key="2">
    <citation type="journal article" date="2022" name="Mol. Ecol. Resour.">
        <title>The genomes of chicory, endive, great burdock and yacon provide insights into Asteraceae paleo-polyploidization history and plant inulin production.</title>
        <authorList>
            <person name="Fan W."/>
            <person name="Wang S."/>
            <person name="Wang H."/>
            <person name="Wang A."/>
            <person name="Jiang F."/>
            <person name="Liu H."/>
            <person name="Zhao H."/>
            <person name="Xu D."/>
            <person name="Zhang Y."/>
        </authorList>
    </citation>
    <scope>NUCLEOTIDE SEQUENCE [LARGE SCALE GENOMIC DNA]</scope>
    <source>
        <strain evidence="2">cv. Punajuju</strain>
        <tissue evidence="1">Leaves</tissue>
    </source>
</reference>
<reference evidence="2" key="1">
    <citation type="journal article" date="2022" name="Mol. Ecol. Resour.">
        <title>The genomes of chicory, endive, great burdock and yacon provide insights into Asteraceae palaeo-polyploidization history and plant inulin production.</title>
        <authorList>
            <person name="Fan W."/>
            <person name="Wang S."/>
            <person name="Wang H."/>
            <person name="Wang A."/>
            <person name="Jiang F."/>
            <person name="Liu H."/>
            <person name="Zhao H."/>
            <person name="Xu D."/>
            <person name="Zhang Y."/>
        </authorList>
    </citation>
    <scope>NUCLEOTIDE SEQUENCE [LARGE SCALE GENOMIC DNA]</scope>
    <source>
        <strain evidence="2">cv. Punajuju</strain>
    </source>
</reference>
<dbReference type="EMBL" id="CM042016">
    <property type="protein sequence ID" value="KAI3698956.1"/>
    <property type="molecule type" value="Genomic_DNA"/>
</dbReference>
<evidence type="ECO:0000313" key="1">
    <source>
        <dbReference type="EMBL" id="KAI3698956.1"/>
    </source>
</evidence>
<protein>
    <submittedName>
        <fullName evidence="1">Uncharacterized protein</fullName>
    </submittedName>
</protein>
<dbReference type="Proteomes" id="UP001055811">
    <property type="component" value="Linkage Group LG08"/>
</dbReference>
<evidence type="ECO:0000313" key="2">
    <source>
        <dbReference type="Proteomes" id="UP001055811"/>
    </source>
</evidence>
<gene>
    <name evidence="1" type="ORF">L2E82_42894</name>
</gene>
<sequence length="100" mass="11658">MAKTLSSFHMPPPAPPPMPPSMVDNPYPTEYWCYQCDKRVLRLIAQAVRDDDAPLLPPSDHAGDYIDHLRIELDEWDENDDEIAMDMMIKKMNMRSRRGR</sequence>
<accession>A0ACB8ZN88</accession>
<name>A0ACB8ZN88_CICIN</name>
<keyword evidence="2" id="KW-1185">Reference proteome</keyword>
<organism evidence="1 2">
    <name type="scientific">Cichorium intybus</name>
    <name type="common">Chicory</name>
    <dbReference type="NCBI Taxonomy" id="13427"/>
    <lineage>
        <taxon>Eukaryota</taxon>
        <taxon>Viridiplantae</taxon>
        <taxon>Streptophyta</taxon>
        <taxon>Embryophyta</taxon>
        <taxon>Tracheophyta</taxon>
        <taxon>Spermatophyta</taxon>
        <taxon>Magnoliopsida</taxon>
        <taxon>eudicotyledons</taxon>
        <taxon>Gunneridae</taxon>
        <taxon>Pentapetalae</taxon>
        <taxon>asterids</taxon>
        <taxon>campanulids</taxon>
        <taxon>Asterales</taxon>
        <taxon>Asteraceae</taxon>
        <taxon>Cichorioideae</taxon>
        <taxon>Cichorieae</taxon>
        <taxon>Cichoriinae</taxon>
        <taxon>Cichorium</taxon>
    </lineage>
</organism>
<comment type="caution">
    <text evidence="1">The sequence shown here is derived from an EMBL/GenBank/DDBJ whole genome shotgun (WGS) entry which is preliminary data.</text>
</comment>
<proteinExistence type="predicted"/>